<dbReference type="EMBL" id="BLXX01000016">
    <property type="protein sequence ID" value="GFO61590.1"/>
    <property type="molecule type" value="Genomic_DNA"/>
</dbReference>
<evidence type="ECO:0000259" key="10">
    <source>
        <dbReference type="PROSITE" id="PS51779"/>
    </source>
</evidence>
<evidence type="ECO:0000256" key="5">
    <source>
        <dbReference type="ARBA" id="ARBA00022737"/>
    </source>
</evidence>
<dbReference type="PANTHER" id="PTHR12815:SF23">
    <property type="entry name" value="OUTER MEMBRANE PROTEIN ASSEMBLY FACTOR BAMA"/>
    <property type="match status" value="1"/>
</dbReference>
<proteinExistence type="inferred from homology"/>
<evidence type="ECO:0000256" key="8">
    <source>
        <dbReference type="NCBIfam" id="TIGR03303"/>
    </source>
</evidence>
<dbReference type="AlphaFoldDB" id="A0A6V8MNJ9"/>
<reference evidence="12" key="1">
    <citation type="submission" date="2020-06" db="EMBL/GenBank/DDBJ databases">
        <title>Draft genomic sequence of Geomonas sp. Red330.</title>
        <authorList>
            <person name="Itoh H."/>
            <person name="Zhenxing X."/>
            <person name="Ushijima N."/>
            <person name="Masuda Y."/>
            <person name="Shiratori Y."/>
            <person name="Senoo K."/>
        </authorList>
    </citation>
    <scope>NUCLEOTIDE SEQUENCE [LARGE SCALE GENOMIC DNA]</scope>
    <source>
        <strain evidence="12">Red330</strain>
    </source>
</reference>
<name>A0A6V8MNJ9_9BACT</name>
<evidence type="ECO:0000313" key="11">
    <source>
        <dbReference type="EMBL" id="GFO61590.1"/>
    </source>
</evidence>
<dbReference type="PROSITE" id="PS51779">
    <property type="entry name" value="POTRA"/>
    <property type="match status" value="3"/>
</dbReference>
<dbReference type="GO" id="GO:0071709">
    <property type="term" value="P:membrane assembly"/>
    <property type="evidence" value="ECO:0007669"/>
    <property type="project" value="InterPro"/>
</dbReference>
<keyword evidence="2" id="KW-1134">Transmembrane beta strand</keyword>
<evidence type="ECO:0000256" key="1">
    <source>
        <dbReference type="ARBA" id="ARBA00004370"/>
    </source>
</evidence>
<feature type="domain" description="POTRA" evidence="10">
    <location>
        <begin position="388"/>
        <end position="461"/>
    </location>
</feature>
<dbReference type="InterPro" id="IPR023707">
    <property type="entry name" value="OM_assembly_BamA"/>
</dbReference>
<dbReference type="PIRSF" id="PIRSF006076">
    <property type="entry name" value="OM_assembly_OMP85"/>
    <property type="match status" value="1"/>
</dbReference>
<dbReference type="InterPro" id="IPR010827">
    <property type="entry name" value="BamA/TamA_POTRA"/>
</dbReference>
<comment type="subcellular location">
    <subcellularLocation>
        <location evidence="1">Membrane</location>
    </subcellularLocation>
</comment>
<dbReference type="Gene3D" id="2.40.160.50">
    <property type="entry name" value="membrane protein fhac: a member of the omp85/tpsb transporter family"/>
    <property type="match status" value="1"/>
</dbReference>
<feature type="domain" description="POTRA" evidence="10">
    <location>
        <begin position="136"/>
        <end position="213"/>
    </location>
</feature>
<evidence type="ECO:0000313" key="12">
    <source>
        <dbReference type="Proteomes" id="UP000556026"/>
    </source>
</evidence>
<feature type="chain" id="PRO_5039947705" description="Outer membrane protein assembly factor BamA" evidence="9">
    <location>
        <begin position="24"/>
        <end position="808"/>
    </location>
</feature>
<dbReference type="Gene3D" id="3.10.20.310">
    <property type="entry name" value="membrane protein fhac"/>
    <property type="match status" value="5"/>
</dbReference>
<keyword evidence="3" id="KW-0812">Transmembrane</keyword>
<feature type="signal peptide" evidence="9">
    <location>
        <begin position="1"/>
        <end position="23"/>
    </location>
</feature>
<dbReference type="Pfam" id="PF07244">
    <property type="entry name" value="POTRA"/>
    <property type="match status" value="5"/>
</dbReference>
<dbReference type="InterPro" id="IPR000184">
    <property type="entry name" value="Bac_surfAg_D15"/>
</dbReference>
<evidence type="ECO:0000256" key="2">
    <source>
        <dbReference type="ARBA" id="ARBA00022452"/>
    </source>
</evidence>
<evidence type="ECO:0000256" key="6">
    <source>
        <dbReference type="ARBA" id="ARBA00023136"/>
    </source>
</evidence>
<dbReference type="RefSeq" id="WP_183356383.1">
    <property type="nucleotide sequence ID" value="NZ_BLXX01000016.1"/>
</dbReference>
<evidence type="ECO:0000256" key="3">
    <source>
        <dbReference type="ARBA" id="ARBA00022692"/>
    </source>
</evidence>
<organism evidence="11 12">
    <name type="scientific">Geomonas silvestris</name>
    <dbReference type="NCBI Taxonomy" id="2740184"/>
    <lineage>
        <taxon>Bacteria</taxon>
        <taxon>Pseudomonadati</taxon>
        <taxon>Thermodesulfobacteriota</taxon>
        <taxon>Desulfuromonadia</taxon>
        <taxon>Geobacterales</taxon>
        <taxon>Geobacteraceae</taxon>
        <taxon>Geomonas</taxon>
    </lineage>
</organism>
<dbReference type="PANTHER" id="PTHR12815">
    <property type="entry name" value="SORTING AND ASSEMBLY MACHINERY SAMM50 PROTEIN FAMILY MEMBER"/>
    <property type="match status" value="1"/>
</dbReference>
<dbReference type="Proteomes" id="UP000556026">
    <property type="component" value="Unassembled WGS sequence"/>
</dbReference>
<feature type="domain" description="POTRA" evidence="10">
    <location>
        <begin position="64"/>
        <end position="135"/>
    </location>
</feature>
<dbReference type="InterPro" id="IPR034746">
    <property type="entry name" value="POTRA"/>
</dbReference>
<evidence type="ECO:0000256" key="4">
    <source>
        <dbReference type="ARBA" id="ARBA00022729"/>
    </source>
</evidence>
<dbReference type="Pfam" id="PF01103">
    <property type="entry name" value="Omp85"/>
    <property type="match status" value="1"/>
</dbReference>
<keyword evidence="7" id="KW-0998">Cell outer membrane</keyword>
<keyword evidence="12" id="KW-1185">Reference proteome</keyword>
<dbReference type="GO" id="GO:0009279">
    <property type="term" value="C:cell outer membrane"/>
    <property type="evidence" value="ECO:0007669"/>
    <property type="project" value="UniProtKB-UniRule"/>
</dbReference>
<comment type="caution">
    <text evidence="11">The sequence shown here is derived from an EMBL/GenBank/DDBJ whole genome shotgun (WGS) entry which is preliminary data.</text>
</comment>
<gene>
    <name evidence="11" type="primary">yaeT</name>
    <name evidence="11" type="ORF">GMST_39150</name>
</gene>
<protein>
    <recommendedName>
        <fullName evidence="8">Outer membrane protein assembly factor BamA</fullName>
    </recommendedName>
</protein>
<evidence type="ECO:0000256" key="7">
    <source>
        <dbReference type="ARBA" id="ARBA00023237"/>
    </source>
</evidence>
<keyword evidence="4 9" id="KW-0732">Signal</keyword>
<keyword evidence="6" id="KW-0472">Membrane</keyword>
<evidence type="ECO:0000256" key="9">
    <source>
        <dbReference type="SAM" id="SignalP"/>
    </source>
</evidence>
<dbReference type="InterPro" id="IPR039910">
    <property type="entry name" value="D15-like"/>
</dbReference>
<accession>A0A6V8MNJ9</accession>
<dbReference type="NCBIfam" id="TIGR03303">
    <property type="entry name" value="OM_YaeT"/>
    <property type="match status" value="1"/>
</dbReference>
<keyword evidence="5" id="KW-0677">Repeat</keyword>
<dbReference type="HAMAP" id="MF_01430">
    <property type="entry name" value="OM_assembly_BamA"/>
    <property type="match status" value="1"/>
</dbReference>
<sequence length="808" mass="88145">MLRKNVSAIIVAQLTVSSALAFAETDGATVGKTAPPAAAAVEKAAEKGAAPKAAEAVNIDYAGAKIASVQIKGNRRIETAAILPAVHVKPGELLDPAQVDADLRAIYKLGHFRDVRAEVEKVDGAVALFYVVQEKPVVREVKFEGTKEISTDKVRDALGIKPNTIFSPKELQQGVKKVKKLYSDDGYYLAEVETSTTPRSESELNLLVKVKEGDKVLIRTINFTGNHAFSARKLKKSMETGEKWMFSWLTGAGTYKEEMLKNDVQLLTEFYMNNGYVNVKVGEPKVDLLPDKTGLTVSIGISEGEQYKIGKLAFSGDLLESRDVLMKKLTTKTGQLFSRSALRTDVVGLTDLYADKGFAFANASPGLHINPEDRTVDITFEMEKGQLVHIDRINIAGNAKSRDKVLRRELRLEEGELYSATGLKRSKQNLMNTGFFEDASLTTVKGSRSDLLDLNVEVKEKPTGTFSVGAGYSSLDGVIGQGSVQQANFLGLGLKATAAVSFGSKSQTYNLGLTDPYFMDTKWTVGADVYRTERQYLDYTRRATGGDIKAGYSLSDNLSTFWLYKYEQKEIRDESVGLLQSIHLGTIVAPDRSSSTSSITASLTNNTTDYRIDPSLGFINTLSIEFAGLGGSNRFLRYVTEHTYFHPVAFGSVASVRGTLGYIQGLGKGVPIDERFYLGGISSLRGYAGRTVSPYLAPWVTTNDYNGNETTAQNHVYLGGLMEAVANVEYTFPLLKDAGLKGVVFFDAGNCDNTFKSTFGSVLTSYGFGFRWFSPIGPLRLEYGIPLNPRQGVDSSSGKLEFSIGSIF</sequence>